<evidence type="ECO:0000313" key="2">
    <source>
        <dbReference type="EMBL" id="TKD21965.1"/>
    </source>
</evidence>
<keyword evidence="1" id="KW-1133">Transmembrane helix</keyword>
<dbReference type="AlphaFoldDB" id="A0A4U1JS17"/>
<comment type="caution">
    <text evidence="2">The sequence shown here is derived from an EMBL/GenBank/DDBJ whole genome shotgun (WGS) entry which is preliminary data.</text>
</comment>
<keyword evidence="1" id="KW-0472">Membrane</keyword>
<organism evidence="2 3">
    <name type="scientific">Rhodobacter capsulatus</name>
    <name type="common">Rhodopseudomonas capsulata</name>
    <dbReference type="NCBI Taxonomy" id="1061"/>
    <lineage>
        <taxon>Bacteria</taxon>
        <taxon>Pseudomonadati</taxon>
        <taxon>Pseudomonadota</taxon>
        <taxon>Alphaproteobacteria</taxon>
        <taxon>Rhodobacterales</taxon>
        <taxon>Rhodobacter group</taxon>
        <taxon>Rhodobacter</taxon>
    </lineage>
</organism>
<protein>
    <submittedName>
        <fullName evidence="2">Uncharacterized protein</fullName>
    </submittedName>
</protein>
<evidence type="ECO:0000313" key="3">
    <source>
        <dbReference type="Proteomes" id="UP000310597"/>
    </source>
</evidence>
<sequence length="100" mass="10901">MCAIWAGPGPTCCPKPSAKRHLPSALMLPDGALRMLVLLPAYSFGPGTLAWLFLLYEVAGNGTDQRDKYEEGAWLLYPAPPSRPVSASNRRSAAWRGCWP</sequence>
<name>A0A4U1JS17_RHOCA</name>
<dbReference type="Proteomes" id="UP000310597">
    <property type="component" value="Unassembled WGS sequence"/>
</dbReference>
<proteinExistence type="predicted"/>
<feature type="transmembrane region" description="Helical" evidence="1">
    <location>
        <begin position="32"/>
        <end position="56"/>
    </location>
</feature>
<keyword evidence="1" id="KW-0812">Transmembrane</keyword>
<reference evidence="2 3" key="1">
    <citation type="submission" date="2019-04" db="EMBL/GenBank/DDBJ databases">
        <title>Draft Whole-Genome sequence of the purple photosynthetic bacterium Rhodobacter capsulatus SP108 with an indigenous class A beta-lactamase.</title>
        <authorList>
            <person name="Robertson S."/>
            <person name="Meyer T.E."/>
            <person name="Kyndt J.A."/>
        </authorList>
    </citation>
    <scope>NUCLEOTIDE SEQUENCE [LARGE SCALE GENOMIC DNA]</scope>
    <source>
        <strain evidence="2 3">SP108</strain>
    </source>
</reference>
<accession>A0A4U1JS17</accession>
<evidence type="ECO:0000256" key="1">
    <source>
        <dbReference type="SAM" id="Phobius"/>
    </source>
</evidence>
<dbReference type="EMBL" id="SWJZ01000022">
    <property type="protein sequence ID" value="TKD21965.1"/>
    <property type="molecule type" value="Genomic_DNA"/>
</dbReference>
<gene>
    <name evidence="2" type="ORF">FBT96_07375</name>
</gene>